<dbReference type="SUPFAM" id="SSF53067">
    <property type="entry name" value="Actin-like ATPase domain"/>
    <property type="match status" value="1"/>
</dbReference>
<feature type="domain" description="HTH marR-type" evidence="2">
    <location>
        <begin position="31"/>
        <end position="71"/>
    </location>
</feature>
<evidence type="ECO:0000259" key="2">
    <source>
        <dbReference type="Pfam" id="PF12802"/>
    </source>
</evidence>
<keyword evidence="4" id="KW-1185">Reference proteome</keyword>
<dbReference type="PANTHER" id="PTHR18964:SF149">
    <property type="entry name" value="BIFUNCTIONAL UDP-N-ACETYLGLUCOSAMINE 2-EPIMERASE_N-ACETYLMANNOSAMINE KINASE"/>
    <property type="match status" value="1"/>
</dbReference>
<accession>A0ABS5L2D3</accession>
<organism evidence="3 4">
    <name type="scientific">Catenulispora pinistramenti</name>
    <dbReference type="NCBI Taxonomy" id="2705254"/>
    <lineage>
        <taxon>Bacteria</taxon>
        <taxon>Bacillati</taxon>
        <taxon>Actinomycetota</taxon>
        <taxon>Actinomycetes</taxon>
        <taxon>Catenulisporales</taxon>
        <taxon>Catenulisporaceae</taxon>
        <taxon>Catenulispora</taxon>
    </lineage>
</organism>
<evidence type="ECO:0000313" key="3">
    <source>
        <dbReference type="EMBL" id="MBS2552488.1"/>
    </source>
</evidence>
<dbReference type="InterPro" id="IPR000835">
    <property type="entry name" value="HTH_MarR-typ"/>
</dbReference>
<dbReference type="Gene3D" id="1.10.10.10">
    <property type="entry name" value="Winged helix-like DNA-binding domain superfamily/Winged helix DNA-binding domain"/>
    <property type="match status" value="1"/>
</dbReference>
<dbReference type="PANTHER" id="PTHR18964">
    <property type="entry name" value="ROK (REPRESSOR, ORF, KINASE) FAMILY"/>
    <property type="match status" value="1"/>
</dbReference>
<dbReference type="InterPro" id="IPR000600">
    <property type="entry name" value="ROK"/>
</dbReference>
<sequence length="398" mass="40616">MNIPAARPTTGVTAATLREMNIRTVWSVIEGGHPISRAEIARLTGISKPTVSVLLEELLATGLVTQSPDSARDPSHGAVFFGPKPDGVHALALDLGAHRLRGVLAGPGAAIAARRDVDVQGMDAPLMVAAAAELARELVAAAGINAATVRHAVAGVPGVVDRHTGRVWQALNIPALNGFAIATELEAAVGVPFTVENDIDLAALGENTHGTGAAAESFAFLSVGTGVGAGLVLHGHLHRGHSGAAGELDSAFDAEGFAANDPCAASIVEFAEPFAPQLLGDSPSRRTPGAATTLTTELIFDRARAGHPRAIDIVEEVARRITAYIGVLAAVADVELVILGGGIGLNGDLLLERVALRLQKRLPYPPRLEVSALGDSAVLTGAAAVAASVAVEEVIGGR</sequence>
<proteinExistence type="inferred from homology"/>
<evidence type="ECO:0000313" key="4">
    <source>
        <dbReference type="Proteomes" id="UP000730482"/>
    </source>
</evidence>
<comment type="caution">
    <text evidence="3">The sequence shown here is derived from an EMBL/GenBank/DDBJ whole genome shotgun (WGS) entry which is preliminary data.</text>
</comment>
<dbReference type="EMBL" id="JAAFYZ010000191">
    <property type="protein sequence ID" value="MBS2552488.1"/>
    <property type="molecule type" value="Genomic_DNA"/>
</dbReference>
<dbReference type="Proteomes" id="UP000730482">
    <property type="component" value="Unassembled WGS sequence"/>
</dbReference>
<dbReference type="InterPro" id="IPR036390">
    <property type="entry name" value="WH_DNA-bd_sf"/>
</dbReference>
<dbReference type="RefSeq" id="WP_212018108.1">
    <property type="nucleotide sequence ID" value="NZ_JAAFYZ010000191.1"/>
</dbReference>
<comment type="similarity">
    <text evidence="1">Belongs to the ROK (NagC/XylR) family.</text>
</comment>
<gene>
    <name evidence="3" type="ORF">KGQ19_37105</name>
</gene>
<evidence type="ECO:0000256" key="1">
    <source>
        <dbReference type="ARBA" id="ARBA00006479"/>
    </source>
</evidence>
<name>A0ABS5L2D3_9ACTN</name>
<dbReference type="InterPro" id="IPR036388">
    <property type="entry name" value="WH-like_DNA-bd_sf"/>
</dbReference>
<dbReference type="Pfam" id="PF12802">
    <property type="entry name" value="MarR_2"/>
    <property type="match status" value="1"/>
</dbReference>
<dbReference type="InterPro" id="IPR043129">
    <property type="entry name" value="ATPase_NBD"/>
</dbReference>
<dbReference type="Pfam" id="PF00480">
    <property type="entry name" value="ROK"/>
    <property type="match status" value="1"/>
</dbReference>
<protein>
    <submittedName>
        <fullName evidence="3">ROK family transcriptional regulator</fullName>
    </submittedName>
</protein>
<dbReference type="SUPFAM" id="SSF46785">
    <property type="entry name" value="Winged helix' DNA-binding domain"/>
    <property type="match status" value="1"/>
</dbReference>
<reference evidence="3 4" key="1">
    <citation type="submission" date="2020-02" db="EMBL/GenBank/DDBJ databases">
        <title>Acidophilic actinobacteria isolated from forest soil.</title>
        <authorList>
            <person name="Golinska P."/>
        </authorList>
    </citation>
    <scope>NUCLEOTIDE SEQUENCE [LARGE SCALE GENOMIC DNA]</scope>
    <source>
        <strain evidence="3 4">NL8</strain>
    </source>
</reference>
<dbReference type="Gene3D" id="3.30.420.40">
    <property type="match status" value="2"/>
</dbReference>